<reference evidence="1" key="1">
    <citation type="submission" date="2023-06" db="EMBL/GenBank/DDBJ databases">
        <title>Vibrio parahaemolyticus become highly virulent by producing novel Tc toxins.</title>
        <authorList>
            <person name="Yang F."/>
            <person name="You Y."/>
            <person name="Lai Q."/>
            <person name="Xu L."/>
            <person name="Li F."/>
        </authorList>
    </citation>
    <scope>NUCLEOTIDE SEQUENCE</scope>
    <source>
        <strain evidence="1">Vp-HL-202005</strain>
        <plasmid evidence="1">pHLB</plasmid>
    </source>
</reference>
<dbReference type="EMBL" id="CP114197">
    <property type="protein sequence ID" value="WAT93825.1"/>
    <property type="molecule type" value="Genomic_DNA"/>
</dbReference>
<organism evidence="1 2">
    <name type="scientific">Vibrio parahaemolyticus</name>
    <dbReference type="NCBI Taxonomy" id="670"/>
    <lineage>
        <taxon>Bacteria</taxon>
        <taxon>Pseudomonadati</taxon>
        <taxon>Pseudomonadota</taxon>
        <taxon>Gammaproteobacteria</taxon>
        <taxon>Vibrionales</taxon>
        <taxon>Vibrionaceae</taxon>
        <taxon>Vibrio</taxon>
    </lineage>
</organism>
<keyword evidence="1" id="KW-0614">Plasmid</keyword>
<protein>
    <submittedName>
        <fullName evidence="1">Type I restriction endonuclease subunit M</fullName>
    </submittedName>
</protein>
<accession>A0AA47LA40</accession>
<dbReference type="RefSeq" id="WP_077202340.1">
    <property type="nucleotide sequence ID" value="NZ_CP114197.1"/>
</dbReference>
<keyword evidence="1" id="KW-0378">Hydrolase</keyword>
<name>A0AA47LA40_VIBPH</name>
<proteinExistence type="predicted"/>
<dbReference type="AlphaFoldDB" id="A0AA47LA40"/>
<evidence type="ECO:0000313" key="1">
    <source>
        <dbReference type="EMBL" id="WAT93825.1"/>
    </source>
</evidence>
<sequence length="106" mass="11919">MNNVNENQPQIYTCTAVAFELGQIVMTQGVSQLLGDLPHELLLLPCLARHTNGDWGDLCIEDKVANDEATRHGLRILSAYRFGDERIWVITEGDRSVTTFLLPSEY</sequence>
<dbReference type="GO" id="GO:0004519">
    <property type="term" value="F:endonuclease activity"/>
    <property type="evidence" value="ECO:0007669"/>
    <property type="project" value="UniProtKB-KW"/>
</dbReference>
<gene>
    <name evidence="1" type="ORF">O1Q84_26945</name>
</gene>
<dbReference type="Proteomes" id="UP001156560">
    <property type="component" value="Plasmid pHLB"/>
</dbReference>
<evidence type="ECO:0000313" key="2">
    <source>
        <dbReference type="Proteomes" id="UP001156560"/>
    </source>
</evidence>
<keyword evidence="1" id="KW-0540">Nuclease</keyword>
<geneLocation type="plasmid" evidence="1 2">
    <name>pHLB</name>
</geneLocation>
<keyword evidence="1" id="KW-0255">Endonuclease</keyword>